<protein>
    <recommendedName>
        <fullName evidence="3">Lipoprotein</fullName>
    </recommendedName>
</protein>
<dbReference type="STRING" id="366602.Caul_3516"/>
<gene>
    <name evidence="2" type="ordered locus">Caul_3516</name>
</gene>
<organism evidence="2">
    <name type="scientific">Caulobacter sp. (strain K31)</name>
    <dbReference type="NCBI Taxonomy" id="366602"/>
    <lineage>
        <taxon>Bacteria</taxon>
        <taxon>Pseudomonadati</taxon>
        <taxon>Pseudomonadota</taxon>
        <taxon>Alphaproteobacteria</taxon>
        <taxon>Caulobacterales</taxon>
        <taxon>Caulobacteraceae</taxon>
        <taxon>Caulobacter</taxon>
    </lineage>
</organism>
<dbReference type="KEGG" id="cak:Caul_3516"/>
<keyword evidence="1" id="KW-0732">Signal</keyword>
<reference evidence="2" key="1">
    <citation type="submission" date="2008-01" db="EMBL/GenBank/DDBJ databases">
        <title>Complete sequence of chromosome of Caulobacter sp. K31.</title>
        <authorList>
            <consortium name="US DOE Joint Genome Institute"/>
            <person name="Copeland A."/>
            <person name="Lucas S."/>
            <person name="Lapidus A."/>
            <person name="Barry K."/>
            <person name="Glavina del Rio T."/>
            <person name="Dalin E."/>
            <person name="Tice H."/>
            <person name="Pitluck S."/>
            <person name="Bruce D."/>
            <person name="Goodwin L."/>
            <person name="Thompson L.S."/>
            <person name="Brettin T."/>
            <person name="Detter J.C."/>
            <person name="Han C."/>
            <person name="Schmutz J."/>
            <person name="Larimer F."/>
            <person name="Land M."/>
            <person name="Hauser L."/>
            <person name="Kyrpides N."/>
            <person name="Kim E."/>
            <person name="Stephens C."/>
            <person name="Richardson P."/>
        </authorList>
    </citation>
    <scope>NUCLEOTIDE SEQUENCE [LARGE SCALE GENOMIC DNA]</scope>
    <source>
        <strain evidence="2">K31</strain>
    </source>
</reference>
<accession>B0T705</accession>
<dbReference type="EMBL" id="CP000927">
    <property type="protein sequence ID" value="ABZ72643.1"/>
    <property type="molecule type" value="Genomic_DNA"/>
</dbReference>
<feature type="chain" id="PRO_5002756083" description="Lipoprotein" evidence="1">
    <location>
        <begin position="19"/>
        <end position="160"/>
    </location>
</feature>
<proteinExistence type="predicted"/>
<feature type="signal peptide" evidence="1">
    <location>
        <begin position="1"/>
        <end position="18"/>
    </location>
</feature>
<dbReference type="AlphaFoldDB" id="B0T705"/>
<dbReference type="PROSITE" id="PS51257">
    <property type="entry name" value="PROKAR_LIPOPROTEIN"/>
    <property type="match status" value="1"/>
</dbReference>
<evidence type="ECO:0000313" key="2">
    <source>
        <dbReference type="EMBL" id="ABZ72643.1"/>
    </source>
</evidence>
<sequence length="160" mass="17145">MRLAAGLALLLLATTACRGPEPTPDATSKAAAGSPVLQPANVMLTEAFTVVTPLGFSLSKPDKQMDFDIYEVRKGAIPYAKIYVGNFPTFPTEGATRTAPAKPIVSDSAKIVHPSGLTTEEFLLPTRKTDWPRAIHAWALEVPGDQDTANRIASDVKVRE</sequence>
<name>B0T705_CAUSK</name>
<dbReference type="OrthoDB" id="7205958at2"/>
<evidence type="ECO:0008006" key="3">
    <source>
        <dbReference type="Google" id="ProtNLM"/>
    </source>
</evidence>
<evidence type="ECO:0000256" key="1">
    <source>
        <dbReference type="SAM" id="SignalP"/>
    </source>
</evidence>
<dbReference type="HOGENOM" id="CLU_1649078_0_0_5"/>